<sequence length="57" mass="6818">MSLIFLLLREKQYRAIQTITHNMKEISCELKPIEKLNSHAKVDEEADKPKVRQNQYF</sequence>
<keyword evidence="2" id="KW-1185">Reference proteome</keyword>
<proteinExistence type="predicted"/>
<evidence type="ECO:0000313" key="1">
    <source>
        <dbReference type="EMBL" id="KAI8544434.1"/>
    </source>
</evidence>
<gene>
    <name evidence="1" type="ORF">RHMOL_Rhmol08G0296400</name>
</gene>
<evidence type="ECO:0000313" key="2">
    <source>
        <dbReference type="Proteomes" id="UP001062846"/>
    </source>
</evidence>
<protein>
    <submittedName>
        <fullName evidence="1">Uncharacterized protein</fullName>
    </submittedName>
</protein>
<reference evidence="1" key="1">
    <citation type="submission" date="2022-02" db="EMBL/GenBank/DDBJ databases">
        <title>Plant Genome Project.</title>
        <authorList>
            <person name="Zhang R.-G."/>
        </authorList>
    </citation>
    <scope>NUCLEOTIDE SEQUENCE</scope>
    <source>
        <strain evidence="1">AT1</strain>
    </source>
</reference>
<dbReference type="EMBL" id="CM046395">
    <property type="protein sequence ID" value="KAI8544434.1"/>
    <property type="molecule type" value="Genomic_DNA"/>
</dbReference>
<name>A0ACC0MV31_RHOML</name>
<accession>A0ACC0MV31</accession>
<organism evidence="1 2">
    <name type="scientific">Rhododendron molle</name>
    <name type="common">Chinese azalea</name>
    <name type="synonym">Azalea mollis</name>
    <dbReference type="NCBI Taxonomy" id="49168"/>
    <lineage>
        <taxon>Eukaryota</taxon>
        <taxon>Viridiplantae</taxon>
        <taxon>Streptophyta</taxon>
        <taxon>Embryophyta</taxon>
        <taxon>Tracheophyta</taxon>
        <taxon>Spermatophyta</taxon>
        <taxon>Magnoliopsida</taxon>
        <taxon>eudicotyledons</taxon>
        <taxon>Gunneridae</taxon>
        <taxon>Pentapetalae</taxon>
        <taxon>asterids</taxon>
        <taxon>Ericales</taxon>
        <taxon>Ericaceae</taxon>
        <taxon>Ericoideae</taxon>
        <taxon>Rhodoreae</taxon>
        <taxon>Rhododendron</taxon>
    </lineage>
</organism>
<dbReference type="Proteomes" id="UP001062846">
    <property type="component" value="Chromosome 8"/>
</dbReference>
<comment type="caution">
    <text evidence="1">The sequence shown here is derived from an EMBL/GenBank/DDBJ whole genome shotgun (WGS) entry which is preliminary data.</text>
</comment>